<evidence type="ECO:0000256" key="1">
    <source>
        <dbReference type="SAM" id="SignalP"/>
    </source>
</evidence>
<accession>A0A177E4H8</accession>
<organism evidence="2 3">
    <name type="scientific">Thermodesulfatator autotrophicus</name>
    <dbReference type="NCBI Taxonomy" id="1795632"/>
    <lineage>
        <taxon>Bacteria</taxon>
        <taxon>Pseudomonadati</taxon>
        <taxon>Thermodesulfobacteriota</taxon>
        <taxon>Thermodesulfobacteria</taxon>
        <taxon>Thermodesulfobacteriales</taxon>
        <taxon>Thermodesulfatatoraceae</taxon>
        <taxon>Thermodesulfatator</taxon>
    </lineage>
</organism>
<feature type="signal peptide" evidence="1">
    <location>
        <begin position="1"/>
        <end position="24"/>
    </location>
</feature>
<sequence>MRKVLLFSVVWLAMVALLQGLASAETATANVTGTLYSSSSITVNKVSDLSFSAVVADSGETVDFSTTGSYTPAQFEVSGAAGASVSITVQSTGSRDGSVDVVEEASGYHFDLTVVCRVSADAMPASPTDGVDCDSGITIPDAGTVYVAVFPSLLQKNLASAYYPFPGTYSGTVTIEVNYE</sequence>
<evidence type="ECO:0000313" key="3">
    <source>
        <dbReference type="Proteomes" id="UP000076964"/>
    </source>
</evidence>
<dbReference type="EMBL" id="LSFI01000089">
    <property type="protein sequence ID" value="OAG26698.1"/>
    <property type="molecule type" value="Genomic_DNA"/>
</dbReference>
<evidence type="ECO:0000313" key="2">
    <source>
        <dbReference type="EMBL" id="OAG26698.1"/>
    </source>
</evidence>
<reference evidence="2 3" key="1">
    <citation type="submission" date="2016-02" db="EMBL/GenBank/DDBJ databases">
        <title>Draft genome sequence of Thermodesulfatator sp. S606.</title>
        <authorList>
            <person name="Lai Q."/>
            <person name="Cao J."/>
            <person name="Dupont S."/>
            <person name="Shao Z."/>
            <person name="Jebbar M."/>
            <person name="Alain K."/>
        </authorList>
    </citation>
    <scope>NUCLEOTIDE SEQUENCE [LARGE SCALE GENOMIC DNA]</scope>
    <source>
        <strain evidence="2 3">S606</strain>
    </source>
</reference>
<protein>
    <recommendedName>
        <fullName evidence="4">DUF4402 domain-containing protein</fullName>
    </recommendedName>
</protein>
<dbReference type="STRING" id="1795632.TH606_10950"/>
<evidence type="ECO:0008006" key="4">
    <source>
        <dbReference type="Google" id="ProtNLM"/>
    </source>
</evidence>
<name>A0A177E4H8_9BACT</name>
<feature type="chain" id="PRO_5008060137" description="DUF4402 domain-containing protein" evidence="1">
    <location>
        <begin position="25"/>
        <end position="180"/>
    </location>
</feature>
<keyword evidence="3" id="KW-1185">Reference proteome</keyword>
<proteinExistence type="predicted"/>
<gene>
    <name evidence="2" type="ORF">TH606_10950</name>
</gene>
<keyword evidence="1" id="KW-0732">Signal</keyword>
<dbReference type="Proteomes" id="UP000076964">
    <property type="component" value="Unassembled WGS sequence"/>
</dbReference>
<comment type="caution">
    <text evidence="2">The sequence shown here is derived from an EMBL/GenBank/DDBJ whole genome shotgun (WGS) entry which is preliminary data.</text>
</comment>
<dbReference type="RefSeq" id="WP_068544003.1">
    <property type="nucleotide sequence ID" value="NZ_LSFI01000089.1"/>
</dbReference>
<dbReference type="AlphaFoldDB" id="A0A177E4H8"/>